<dbReference type="Proteomes" id="UP000887572">
    <property type="component" value="Unplaced"/>
</dbReference>
<evidence type="ECO:0000256" key="1">
    <source>
        <dbReference type="SAM" id="Coils"/>
    </source>
</evidence>
<dbReference type="AlphaFoldDB" id="A0A914HVL3"/>
<protein>
    <submittedName>
        <fullName evidence="3">Uncharacterized protein</fullName>
    </submittedName>
</protein>
<organism evidence="2 3">
    <name type="scientific">Globodera rostochiensis</name>
    <name type="common">Golden nematode worm</name>
    <name type="synonym">Heterodera rostochiensis</name>
    <dbReference type="NCBI Taxonomy" id="31243"/>
    <lineage>
        <taxon>Eukaryota</taxon>
        <taxon>Metazoa</taxon>
        <taxon>Ecdysozoa</taxon>
        <taxon>Nematoda</taxon>
        <taxon>Chromadorea</taxon>
        <taxon>Rhabditida</taxon>
        <taxon>Tylenchina</taxon>
        <taxon>Tylenchomorpha</taxon>
        <taxon>Tylenchoidea</taxon>
        <taxon>Heteroderidae</taxon>
        <taxon>Heteroderinae</taxon>
        <taxon>Globodera</taxon>
    </lineage>
</organism>
<evidence type="ECO:0000313" key="3">
    <source>
        <dbReference type="WBParaSite" id="Gr19_v10_g4191.t1"/>
    </source>
</evidence>
<feature type="coiled-coil region" evidence="1">
    <location>
        <begin position="23"/>
        <end position="50"/>
    </location>
</feature>
<proteinExistence type="predicted"/>
<name>A0A914HVL3_GLORO</name>
<evidence type="ECO:0000313" key="2">
    <source>
        <dbReference type="Proteomes" id="UP000887572"/>
    </source>
</evidence>
<sequence>MIRTIRSENKLLLGTLERGALEGAADEEELKALRRQLAENQREMEKLGHSWQQREETFNKVVGGDNGTDKR</sequence>
<reference evidence="3" key="1">
    <citation type="submission" date="2022-11" db="UniProtKB">
        <authorList>
            <consortium name="WormBaseParasite"/>
        </authorList>
    </citation>
    <scope>IDENTIFICATION</scope>
</reference>
<keyword evidence="1" id="KW-0175">Coiled coil</keyword>
<dbReference type="WBParaSite" id="Gr19_v10_g4191.t1">
    <property type="protein sequence ID" value="Gr19_v10_g4191.t1"/>
    <property type="gene ID" value="Gr19_v10_g4191"/>
</dbReference>
<accession>A0A914HVL3</accession>
<keyword evidence="2" id="KW-1185">Reference proteome</keyword>